<organism evidence="1 2">
    <name type="scientific">candidate division WOR-1 bacterium RIFOXYB2_FULL_37_13</name>
    <dbReference type="NCBI Taxonomy" id="1802579"/>
    <lineage>
        <taxon>Bacteria</taxon>
        <taxon>Bacillati</taxon>
        <taxon>Saganbacteria</taxon>
    </lineage>
</organism>
<sequence>MFDCLYIRELENGEIAVGGDLKESFEQVFPAKKIDEAIDFFIQKRKKLRLGLDFEIDNRKPSFAHL</sequence>
<evidence type="ECO:0000313" key="1">
    <source>
        <dbReference type="EMBL" id="OGC21399.1"/>
    </source>
</evidence>
<dbReference type="AlphaFoldDB" id="A0A1F4SLW4"/>
<dbReference type="EMBL" id="MEUB01000044">
    <property type="protein sequence ID" value="OGC21399.1"/>
    <property type="molecule type" value="Genomic_DNA"/>
</dbReference>
<dbReference type="Proteomes" id="UP000178417">
    <property type="component" value="Unassembled WGS sequence"/>
</dbReference>
<protein>
    <submittedName>
        <fullName evidence="1">Uncharacterized protein</fullName>
    </submittedName>
</protein>
<accession>A0A1F4SLW4</accession>
<name>A0A1F4SLW4_UNCSA</name>
<proteinExistence type="predicted"/>
<evidence type="ECO:0000313" key="2">
    <source>
        <dbReference type="Proteomes" id="UP000178417"/>
    </source>
</evidence>
<comment type="caution">
    <text evidence="1">The sequence shown here is derived from an EMBL/GenBank/DDBJ whole genome shotgun (WGS) entry which is preliminary data.</text>
</comment>
<gene>
    <name evidence="1" type="ORF">A2310_01370</name>
</gene>
<reference evidence="1 2" key="1">
    <citation type="journal article" date="2016" name="Nat. Commun.">
        <title>Thousands of microbial genomes shed light on interconnected biogeochemical processes in an aquifer system.</title>
        <authorList>
            <person name="Anantharaman K."/>
            <person name="Brown C.T."/>
            <person name="Hug L.A."/>
            <person name="Sharon I."/>
            <person name="Castelle C.J."/>
            <person name="Probst A.J."/>
            <person name="Thomas B.C."/>
            <person name="Singh A."/>
            <person name="Wilkins M.J."/>
            <person name="Karaoz U."/>
            <person name="Brodie E.L."/>
            <person name="Williams K.H."/>
            <person name="Hubbard S.S."/>
            <person name="Banfield J.F."/>
        </authorList>
    </citation>
    <scope>NUCLEOTIDE SEQUENCE [LARGE SCALE GENOMIC DNA]</scope>
</reference>